<evidence type="ECO:0000259" key="3">
    <source>
        <dbReference type="PROSITE" id="PS50110"/>
    </source>
</evidence>
<reference evidence="4 5" key="1">
    <citation type="submission" date="2017-08" db="EMBL/GenBank/DDBJ databases">
        <authorList>
            <person name="de Groot N.N."/>
        </authorList>
    </citation>
    <scope>NUCLEOTIDE SEQUENCE [LARGE SCALE GENOMIC DNA]</scope>
    <source>
        <strain evidence="4 5">USBA 352</strain>
    </source>
</reference>
<dbReference type="SUPFAM" id="SSF52172">
    <property type="entry name" value="CheY-like"/>
    <property type="match status" value="1"/>
</dbReference>
<gene>
    <name evidence="4" type="ORF">SAMN05421512_11515</name>
</gene>
<evidence type="ECO:0000256" key="2">
    <source>
        <dbReference type="SAM" id="MobiDB-lite"/>
    </source>
</evidence>
<dbReference type="InterPro" id="IPR052048">
    <property type="entry name" value="ST_Response_Regulator"/>
</dbReference>
<dbReference type="SMART" id="SM00448">
    <property type="entry name" value="REC"/>
    <property type="match status" value="1"/>
</dbReference>
<accession>A0A285TRE5</accession>
<feature type="region of interest" description="Disordered" evidence="2">
    <location>
        <begin position="148"/>
        <end position="192"/>
    </location>
</feature>
<evidence type="ECO:0000313" key="5">
    <source>
        <dbReference type="Proteomes" id="UP000219331"/>
    </source>
</evidence>
<feature type="compositionally biased region" description="Polar residues" evidence="2">
    <location>
        <begin position="172"/>
        <end position="192"/>
    </location>
</feature>
<dbReference type="PANTHER" id="PTHR43228">
    <property type="entry name" value="TWO-COMPONENT RESPONSE REGULATOR"/>
    <property type="match status" value="1"/>
</dbReference>
<feature type="modified residue" description="4-aspartylphosphate" evidence="1">
    <location>
        <position position="62"/>
    </location>
</feature>
<name>A0A285TRE5_9HYPH</name>
<dbReference type="GO" id="GO:0000160">
    <property type="term" value="P:phosphorelay signal transduction system"/>
    <property type="evidence" value="ECO:0007669"/>
    <property type="project" value="InterPro"/>
</dbReference>
<organism evidence="4 5">
    <name type="scientific">Stappia indica</name>
    <dbReference type="NCBI Taxonomy" id="538381"/>
    <lineage>
        <taxon>Bacteria</taxon>
        <taxon>Pseudomonadati</taxon>
        <taxon>Pseudomonadota</taxon>
        <taxon>Alphaproteobacteria</taxon>
        <taxon>Hyphomicrobiales</taxon>
        <taxon>Stappiaceae</taxon>
        <taxon>Stappia</taxon>
    </lineage>
</organism>
<dbReference type="AlphaFoldDB" id="A0A285TRE5"/>
<proteinExistence type="predicted"/>
<dbReference type="Pfam" id="PF00072">
    <property type="entry name" value="Response_reg"/>
    <property type="match status" value="1"/>
</dbReference>
<feature type="domain" description="Response regulatory" evidence="3">
    <location>
        <begin position="12"/>
        <end position="130"/>
    </location>
</feature>
<dbReference type="PANTHER" id="PTHR43228:SF1">
    <property type="entry name" value="TWO-COMPONENT RESPONSE REGULATOR ARR22"/>
    <property type="match status" value="1"/>
</dbReference>
<dbReference type="InterPro" id="IPR011006">
    <property type="entry name" value="CheY-like_superfamily"/>
</dbReference>
<dbReference type="Proteomes" id="UP000219331">
    <property type="component" value="Unassembled WGS sequence"/>
</dbReference>
<dbReference type="EMBL" id="OBML01000015">
    <property type="protein sequence ID" value="SOC25790.1"/>
    <property type="molecule type" value="Genomic_DNA"/>
</dbReference>
<dbReference type="Gene3D" id="3.40.50.2300">
    <property type="match status" value="1"/>
</dbReference>
<keyword evidence="1" id="KW-0597">Phosphoprotein</keyword>
<evidence type="ECO:0000313" key="4">
    <source>
        <dbReference type="EMBL" id="SOC25790.1"/>
    </source>
</evidence>
<dbReference type="CDD" id="cd17546">
    <property type="entry name" value="REC_hyHK_CKI1_RcsC-like"/>
    <property type="match status" value="1"/>
</dbReference>
<evidence type="ECO:0000256" key="1">
    <source>
        <dbReference type="PROSITE-ProRule" id="PRU00169"/>
    </source>
</evidence>
<dbReference type="OrthoDB" id="9800897at2"/>
<protein>
    <submittedName>
        <fullName evidence="4">Response regulator receiver domain-containing protein</fullName>
    </submittedName>
</protein>
<dbReference type="PROSITE" id="PS50110">
    <property type="entry name" value="RESPONSE_REGULATORY"/>
    <property type="match status" value="1"/>
</dbReference>
<sequence>MQLPHLDLAGIRILIVDDNANMRRILRTMVAGFGVKSIYEAEDGADALEEISRNDPDLIILDWLMPLVNGNELTRRIRTSHAPACFVPIIAVTAHTQKRRVMQARDSGVTEVMCKPISARALYLRIANCILNQRDFVRTKGFFGPDRRRFQNPNFSGDERRGQPVDDGYTLDGQSELPQSQPSRASRESATG</sequence>
<dbReference type="STRING" id="538381.GCA_001696535_01000"/>
<keyword evidence="5" id="KW-1185">Reference proteome</keyword>
<dbReference type="InterPro" id="IPR001789">
    <property type="entry name" value="Sig_transdc_resp-reg_receiver"/>
</dbReference>
<dbReference type="RefSeq" id="WP_097176502.1">
    <property type="nucleotide sequence ID" value="NZ_OBML01000015.1"/>
</dbReference>